<dbReference type="EMBL" id="VKGK01000005">
    <property type="protein sequence ID" value="TRY15150.1"/>
    <property type="molecule type" value="Genomic_DNA"/>
</dbReference>
<gene>
    <name evidence="3" type="ORF">FN961_05620</name>
</gene>
<dbReference type="Pfam" id="PF00561">
    <property type="entry name" value="Abhydrolase_1"/>
    <property type="match status" value="1"/>
</dbReference>
<dbReference type="Proteomes" id="UP000318126">
    <property type="component" value="Unassembled WGS sequence"/>
</dbReference>
<dbReference type="GO" id="GO:0047372">
    <property type="term" value="F:monoacylglycerol lipase activity"/>
    <property type="evidence" value="ECO:0007669"/>
    <property type="project" value="TreeGrafter"/>
</dbReference>
<evidence type="ECO:0000259" key="2">
    <source>
        <dbReference type="Pfam" id="PF00561"/>
    </source>
</evidence>
<dbReference type="Gene3D" id="3.40.50.1820">
    <property type="entry name" value="alpha/beta hydrolase"/>
    <property type="match status" value="1"/>
</dbReference>
<dbReference type="SUPFAM" id="SSF53474">
    <property type="entry name" value="alpha/beta-Hydrolases"/>
    <property type="match status" value="1"/>
</dbReference>
<keyword evidence="1" id="KW-0812">Transmembrane</keyword>
<name>A0A553JRR4_SHEHA</name>
<organism evidence="3 4">
    <name type="scientific">Shewanella hanedai</name>
    <name type="common">Alteromonas hanedai</name>
    <dbReference type="NCBI Taxonomy" id="25"/>
    <lineage>
        <taxon>Bacteria</taxon>
        <taxon>Pseudomonadati</taxon>
        <taxon>Pseudomonadota</taxon>
        <taxon>Gammaproteobacteria</taxon>
        <taxon>Alteromonadales</taxon>
        <taxon>Shewanellaceae</taxon>
        <taxon>Shewanella</taxon>
    </lineage>
</organism>
<feature type="transmembrane region" description="Helical" evidence="1">
    <location>
        <begin position="6"/>
        <end position="28"/>
    </location>
</feature>
<dbReference type="RefSeq" id="WP_143563583.1">
    <property type="nucleotide sequence ID" value="NZ_BMPL01000004.1"/>
</dbReference>
<feature type="domain" description="AB hydrolase-1" evidence="2">
    <location>
        <begin position="69"/>
        <end position="294"/>
    </location>
</feature>
<keyword evidence="1" id="KW-0472">Membrane</keyword>
<evidence type="ECO:0000256" key="1">
    <source>
        <dbReference type="SAM" id="Phobius"/>
    </source>
</evidence>
<keyword evidence="3" id="KW-0378">Hydrolase</keyword>
<keyword evidence="4" id="KW-1185">Reference proteome</keyword>
<comment type="caution">
    <text evidence="3">The sequence shown here is derived from an EMBL/GenBank/DDBJ whole genome shotgun (WGS) entry which is preliminary data.</text>
</comment>
<dbReference type="AlphaFoldDB" id="A0A553JRR4"/>
<evidence type="ECO:0000313" key="3">
    <source>
        <dbReference type="EMBL" id="TRY15150.1"/>
    </source>
</evidence>
<dbReference type="InterPro" id="IPR029058">
    <property type="entry name" value="AB_hydrolase_fold"/>
</dbReference>
<evidence type="ECO:0000313" key="4">
    <source>
        <dbReference type="Proteomes" id="UP000318126"/>
    </source>
</evidence>
<sequence length="319" mass="36356">MVSFFISAFILVLLISLILIYFTPLYLYQLLTHTTRYLSGLSRKEITLLEKRYVYLDNANEHYQINSKPILLMPHGFTANKDNWLQMSLFLKKKYRIIALDLLGHGESDAPLDADYCIEAQVKRVHLFVSEQKLAPFHILGSSMGGQIAATYAALFPEEILSVTLFDNAGIDSPIKSDMFQDLASNRPNPLIDCTNPIEYFNYTFYKSGLIPKSLKQTHLALQAHKKQLHHKIFADFHNNDLLPYLDKIQVPVLIVWGEEDRILDKSALDKICPLLSNVQVVLLKNIGHLPMVEVPKKSAALFNKFVKQLDVNNEKPLG</sequence>
<reference evidence="4" key="1">
    <citation type="submission" date="2019-07" db="EMBL/GenBank/DDBJ databases">
        <title>Shewanella sp. YLB-08 draft genomic sequence.</title>
        <authorList>
            <person name="Yu L."/>
        </authorList>
    </citation>
    <scope>NUCLEOTIDE SEQUENCE [LARGE SCALE GENOMIC DNA]</scope>
    <source>
        <strain evidence="4">JCM 20706</strain>
    </source>
</reference>
<dbReference type="InterPro" id="IPR000073">
    <property type="entry name" value="AB_hydrolase_1"/>
</dbReference>
<dbReference type="GO" id="GO:0046464">
    <property type="term" value="P:acylglycerol catabolic process"/>
    <property type="evidence" value="ECO:0007669"/>
    <property type="project" value="TreeGrafter"/>
</dbReference>
<dbReference type="PRINTS" id="PR00111">
    <property type="entry name" value="ABHYDROLASE"/>
</dbReference>
<dbReference type="PANTHER" id="PTHR43798">
    <property type="entry name" value="MONOACYLGLYCEROL LIPASE"/>
    <property type="match status" value="1"/>
</dbReference>
<protein>
    <submittedName>
        <fullName evidence="3">Alpha/beta hydrolase</fullName>
    </submittedName>
</protein>
<accession>A0A553JRR4</accession>
<keyword evidence="1" id="KW-1133">Transmembrane helix</keyword>
<dbReference type="GO" id="GO:0016020">
    <property type="term" value="C:membrane"/>
    <property type="evidence" value="ECO:0007669"/>
    <property type="project" value="TreeGrafter"/>
</dbReference>
<dbReference type="PANTHER" id="PTHR43798:SF5">
    <property type="entry name" value="MONOACYLGLYCEROL LIPASE ABHD6"/>
    <property type="match status" value="1"/>
</dbReference>
<dbReference type="InterPro" id="IPR050266">
    <property type="entry name" value="AB_hydrolase_sf"/>
</dbReference>
<dbReference type="OrthoDB" id="6251202at2"/>
<proteinExistence type="predicted"/>